<dbReference type="Pfam" id="PF07177">
    <property type="entry name" value="Neuralized"/>
    <property type="match status" value="1"/>
</dbReference>
<dbReference type="InterPro" id="IPR043136">
    <property type="entry name" value="B30.2/SPRY_sf"/>
</dbReference>
<dbReference type="InParanoid" id="A0A1X7UL40"/>
<feature type="region of interest" description="Disordered" evidence="1">
    <location>
        <begin position="311"/>
        <end position="348"/>
    </location>
</feature>
<feature type="domain" description="NHR" evidence="3">
    <location>
        <begin position="12"/>
        <end position="182"/>
    </location>
</feature>
<feature type="domain" description="Death" evidence="2">
    <location>
        <begin position="921"/>
        <end position="989"/>
    </location>
</feature>
<dbReference type="GO" id="GO:0007165">
    <property type="term" value="P:signal transduction"/>
    <property type="evidence" value="ECO:0007669"/>
    <property type="project" value="InterPro"/>
</dbReference>
<dbReference type="Gene3D" id="1.10.533.10">
    <property type="entry name" value="Death Domain, Fas"/>
    <property type="match status" value="1"/>
</dbReference>
<feature type="compositionally biased region" description="Low complexity" evidence="1">
    <location>
        <begin position="319"/>
        <end position="343"/>
    </location>
</feature>
<accession>A0A1X7UL40</accession>
<organism evidence="4">
    <name type="scientific">Amphimedon queenslandica</name>
    <name type="common">Sponge</name>
    <dbReference type="NCBI Taxonomy" id="400682"/>
    <lineage>
        <taxon>Eukaryota</taxon>
        <taxon>Metazoa</taxon>
        <taxon>Porifera</taxon>
        <taxon>Demospongiae</taxon>
        <taxon>Heteroscleromorpha</taxon>
        <taxon>Haplosclerida</taxon>
        <taxon>Niphatidae</taxon>
        <taxon>Amphimedon</taxon>
    </lineage>
</organism>
<reference evidence="4" key="1">
    <citation type="submission" date="2017-05" db="UniProtKB">
        <authorList>
            <consortium name="EnsemblMetazoa"/>
        </authorList>
    </citation>
    <scope>IDENTIFICATION</scope>
</reference>
<evidence type="ECO:0000259" key="2">
    <source>
        <dbReference type="PROSITE" id="PS50017"/>
    </source>
</evidence>
<dbReference type="Gene3D" id="1.10.8.460">
    <property type="entry name" value="ppGaNTase-T1 linker domain-like"/>
    <property type="match status" value="1"/>
</dbReference>
<proteinExistence type="predicted"/>
<dbReference type="EnsemblMetazoa" id="Aqu2.1.28219_001">
    <property type="protein sequence ID" value="Aqu2.1.28219_001"/>
    <property type="gene ID" value="Aqu2.1.28219"/>
</dbReference>
<evidence type="ECO:0000256" key="1">
    <source>
        <dbReference type="SAM" id="MobiDB-lite"/>
    </source>
</evidence>
<evidence type="ECO:0000313" key="4">
    <source>
        <dbReference type="EnsemblMetazoa" id="Aqu2.1.28219_001"/>
    </source>
</evidence>
<name>A0A1X7UL40_AMPQE</name>
<evidence type="ECO:0000259" key="3">
    <source>
        <dbReference type="PROSITE" id="PS51065"/>
    </source>
</evidence>
<protein>
    <recommendedName>
        <fullName evidence="5">Death domain-containing protein</fullName>
    </recommendedName>
</protein>
<dbReference type="Pfam" id="PF00531">
    <property type="entry name" value="Death"/>
    <property type="match status" value="1"/>
</dbReference>
<dbReference type="OrthoDB" id="5977375at2759"/>
<dbReference type="InterPro" id="IPR006573">
    <property type="entry name" value="NHR_dom"/>
</dbReference>
<sequence length="1028" mass="116713">MDMDFLLPKFVQFTYHQEYHSDDMRLSGAKAAKISPDKNCYKGVAYSAVPVTGHIEFEVEILSCCTKWTGGIGIGIMRRLMNKPFNHALIPHNTKDASGHCMWFGNKVYSRIKAKADIPYGKRSLDSLTMGDRVGVLITSNGDLHFLINNEPQGRALEINKRSFHVVFGNLERGTDFLLMQKAERDKNAQLILERGMKEGCIFLNNIKMVICGPPCIGKTAFKALLLNNPPPLKHHSTPIAARPIRAIERIAARMKVWHEVTEDELLSMLSDTIETQTMMFPQFSHADAARLLPGQANALSQVYRRDPVIPNDEPLFQRSTPARPALSPSLPSTSSVSTDPTSHQPTRDIDHVSEKILRQLASPDERKVPEQLREAKWIHLLDSGGQPQFTDLLRMFVRGNSLYVIVMKVTESLDDKPTFVYSINGKPLNAPKQMTMTNLQIVKNFVCSVSAASRDQFGDDVAPAFVIVATHCDQSKFRRFLNMEQTLQEKNLILQECLREFLHLFVFYNRDSNELIFPVDNLCRWNREKISAEIRERLLSSRSDISLNVKLPIRWYVFDLNIKKEASKEGHGVISLQSCYAIGDKFGMGKIEVDYCLIYLDSLRICIYYPNTLPNVIFTNPQFLIDFLSNIIRVSFVDDLQEILPKGVSLSKGAIQSLKRDGIFDESLLNNLGLTFIPNLFTKMDLLLLLQLLRVISPIRAANVRSPQFFIPILLPVSHSQKRITTTAVPLVITFNSKLVLQGLFPALIVSLLSRQEEPCFFIDSRSPDFPKQLRHAVKLYSEDLFGSVFLYEEYKSIDVYFTGPSQHCYILRKVILEGLKTSSVILGYDEKILKISALVHCNRKHIIDTNDKVSPPAIGCSIETSLQTIALTNDRQSCWLIRPSDLVAHVETNPLPADKILDESHVPTILEAIKEIVFEWEFLGVYLGIERFKLNEIKYNCRDQVQVCRKDMIYHWIGTKTATCDALISALRKIERRDIAEELSQLLVTGLQNTKCAAEVWMDNYKDYYYSARPSAKGRDMGSYAS</sequence>
<dbReference type="SUPFAM" id="SSF47986">
    <property type="entry name" value="DEATH domain"/>
    <property type="match status" value="1"/>
</dbReference>
<dbReference type="SUPFAM" id="SSF52540">
    <property type="entry name" value="P-loop containing nucleoside triphosphate hydrolases"/>
    <property type="match status" value="1"/>
</dbReference>
<dbReference type="PROSITE" id="PS51065">
    <property type="entry name" value="NHR"/>
    <property type="match status" value="1"/>
</dbReference>
<dbReference type="AlphaFoldDB" id="A0A1X7UL40"/>
<dbReference type="PROSITE" id="PS50017">
    <property type="entry name" value="DEATH_DOMAIN"/>
    <property type="match status" value="1"/>
</dbReference>
<dbReference type="InterPro" id="IPR000488">
    <property type="entry name" value="Death_dom"/>
</dbReference>
<dbReference type="InterPro" id="IPR027417">
    <property type="entry name" value="P-loop_NTPase"/>
</dbReference>
<evidence type="ECO:0008006" key="5">
    <source>
        <dbReference type="Google" id="ProtNLM"/>
    </source>
</evidence>
<dbReference type="Gene3D" id="2.60.120.920">
    <property type="match status" value="1"/>
</dbReference>
<dbReference type="InterPro" id="IPR011029">
    <property type="entry name" value="DEATH-like_dom_sf"/>
</dbReference>